<accession>A0ABS1GK69</accession>
<dbReference type="EMBL" id="JAACYA010000002">
    <property type="protein sequence ID" value="MBK3333296.1"/>
    <property type="molecule type" value="Genomic_DNA"/>
</dbReference>
<comment type="caution">
    <text evidence="2">The sequence shown here is derived from an EMBL/GenBank/DDBJ whole genome shotgun (WGS) entry which is preliminary data.</text>
</comment>
<organism evidence="2 3">
    <name type="scientific">Persephonella atlantica</name>
    <dbReference type="NCBI Taxonomy" id="2699429"/>
    <lineage>
        <taxon>Bacteria</taxon>
        <taxon>Pseudomonadati</taxon>
        <taxon>Aquificota</taxon>
        <taxon>Aquificia</taxon>
        <taxon>Aquificales</taxon>
        <taxon>Hydrogenothermaceae</taxon>
        <taxon>Persephonella</taxon>
    </lineage>
</organism>
<evidence type="ECO:0000313" key="3">
    <source>
        <dbReference type="Proteomes" id="UP000772812"/>
    </source>
</evidence>
<evidence type="ECO:0000313" key="2">
    <source>
        <dbReference type="EMBL" id="MBK3333296.1"/>
    </source>
</evidence>
<evidence type="ECO:0000256" key="1">
    <source>
        <dbReference type="SAM" id="Coils"/>
    </source>
</evidence>
<dbReference type="Gene3D" id="1.20.5.340">
    <property type="match status" value="1"/>
</dbReference>
<proteinExistence type="predicted"/>
<keyword evidence="1" id="KW-0175">Coiled coil</keyword>
<protein>
    <recommendedName>
        <fullName evidence="4">Lipoprotein</fullName>
    </recommendedName>
</protein>
<dbReference type="RefSeq" id="WP_200674841.1">
    <property type="nucleotide sequence ID" value="NZ_JAACYA010000002.1"/>
</dbReference>
<reference evidence="2 3" key="1">
    <citation type="journal article" date="2021" name="Syst. Appl. Microbiol.">
        <title>Persephonella atlantica sp. nov.: How to adapt to physico-chemical gradients in high temperature hydrothermal habitats.</title>
        <authorList>
            <person name="Francois D.X."/>
            <person name="Godfroy A."/>
            <person name="Mathien C."/>
            <person name="Aube J."/>
            <person name="Cathalot C."/>
            <person name="Lesongeur F."/>
            <person name="L'Haridon S."/>
            <person name="Philippon X."/>
            <person name="Roussel E.G."/>
        </authorList>
    </citation>
    <scope>NUCLEOTIDE SEQUENCE [LARGE SCALE GENOMIC DNA]</scope>
    <source>
        <strain evidence="2 3">MO1340</strain>
    </source>
</reference>
<keyword evidence="3" id="KW-1185">Reference proteome</keyword>
<sequence length="130" mass="14299">MLSKFLKGAVVLGVSAAVLTGCASKSYVDEQDAKILEKLNALEGKISQMEQMHKTEHPKIVGRISDLETKVGNMEAEHADIKNQIKAVDEKAEKNAAAIRGLKDRVDALEAKLDRLSENIERVMRKSLAK</sequence>
<dbReference type="Proteomes" id="UP000772812">
    <property type="component" value="Unassembled WGS sequence"/>
</dbReference>
<gene>
    <name evidence="2" type="ORF">GWK41_09455</name>
</gene>
<name>A0ABS1GK69_9AQUI</name>
<dbReference type="PROSITE" id="PS51257">
    <property type="entry name" value="PROKAR_LIPOPROTEIN"/>
    <property type="match status" value="1"/>
</dbReference>
<evidence type="ECO:0008006" key="4">
    <source>
        <dbReference type="Google" id="ProtNLM"/>
    </source>
</evidence>
<feature type="coiled-coil region" evidence="1">
    <location>
        <begin position="64"/>
        <end position="126"/>
    </location>
</feature>
<dbReference type="SUPFAM" id="SSF58010">
    <property type="entry name" value="Fibrinogen coiled-coil and central regions"/>
    <property type="match status" value="1"/>
</dbReference>